<dbReference type="AlphaFoldDB" id="A0A2T4CK62"/>
<feature type="domain" description="Methyltransferase type 12" evidence="2">
    <location>
        <begin position="31"/>
        <end position="134"/>
    </location>
</feature>
<dbReference type="Proteomes" id="UP000240760">
    <property type="component" value="Unassembled WGS sequence"/>
</dbReference>
<keyword evidence="4" id="KW-1185">Reference proteome</keyword>
<dbReference type="Gene3D" id="3.40.50.150">
    <property type="entry name" value="Vaccinia Virus protein VP39"/>
    <property type="match status" value="1"/>
</dbReference>
<name>A0A2T4CK62_TRILO</name>
<reference evidence="3 4" key="1">
    <citation type="submission" date="2016-07" db="EMBL/GenBank/DDBJ databases">
        <title>Multiple horizontal gene transfer events from other fungi enriched the ability of initially mycotrophic Trichoderma (Ascomycota) to feed on dead plant biomass.</title>
        <authorList>
            <consortium name="DOE Joint Genome Institute"/>
            <person name="Aerts A."/>
            <person name="Atanasova L."/>
            <person name="Chenthamara K."/>
            <person name="Zhang J."/>
            <person name="Grujic M."/>
            <person name="Henrissat B."/>
            <person name="Kuo A."/>
            <person name="Salamov A."/>
            <person name="Lipzen A."/>
            <person name="Labutti K."/>
            <person name="Barry K."/>
            <person name="Miao Y."/>
            <person name="Rahimi M.J."/>
            <person name="Shen Q."/>
            <person name="Grigoriev I.V."/>
            <person name="Kubicek C.P."/>
            <person name="Druzhinina I.S."/>
        </authorList>
    </citation>
    <scope>NUCLEOTIDE SEQUENCE [LARGE SCALE GENOMIC DNA]</scope>
    <source>
        <strain evidence="3 4">ATCC 18648</strain>
    </source>
</reference>
<dbReference type="InterPro" id="IPR013217">
    <property type="entry name" value="Methyltransf_12"/>
</dbReference>
<keyword evidence="3" id="KW-0808">Transferase</keyword>
<evidence type="ECO:0000256" key="1">
    <source>
        <dbReference type="SAM" id="MobiDB-lite"/>
    </source>
</evidence>
<protein>
    <submittedName>
        <fullName evidence="3">S-adenosyl-L-methionine-dependent methyltransferase</fullName>
    </submittedName>
</protein>
<dbReference type="PANTHER" id="PTHR43861">
    <property type="entry name" value="TRANS-ACONITATE 2-METHYLTRANSFERASE-RELATED"/>
    <property type="match status" value="1"/>
</dbReference>
<dbReference type="OrthoDB" id="3647at2759"/>
<feature type="region of interest" description="Disordered" evidence="1">
    <location>
        <begin position="143"/>
        <end position="187"/>
    </location>
</feature>
<dbReference type="GO" id="GO:0008168">
    <property type="term" value="F:methyltransferase activity"/>
    <property type="evidence" value="ECO:0007669"/>
    <property type="project" value="UniProtKB-KW"/>
</dbReference>
<accession>A0A2T4CK62</accession>
<feature type="compositionally biased region" description="Basic and acidic residues" evidence="1">
    <location>
        <begin position="166"/>
        <end position="178"/>
    </location>
</feature>
<dbReference type="STRING" id="983965.A0A2T4CK62"/>
<dbReference type="GO" id="GO:0032259">
    <property type="term" value="P:methylation"/>
    <property type="evidence" value="ECO:0007669"/>
    <property type="project" value="UniProtKB-KW"/>
</dbReference>
<evidence type="ECO:0000259" key="2">
    <source>
        <dbReference type="Pfam" id="PF08242"/>
    </source>
</evidence>
<dbReference type="SUPFAM" id="SSF53335">
    <property type="entry name" value="S-adenosyl-L-methionine-dependent methyltransferases"/>
    <property type="match status" value="1"/>
</dbReference>
<evidence type="ECO:0000313" key="3">
    <source>
        <dbReference type="EMBL" id="PTB81949.1"/>
    </source>
</evidence>
<gene>
    <name evidence="3" type="ORF">M440DRAFT_1427704</name>
</gene>
<dbReference type="PANTHER" id="PTHR43861:SF1">
    <property type="entry name" value="TRANS-ACONITATE 2-METHYLTRANSFERASE"/>
    <property type="match status" value="1"/>
</dbReference>
<dbReference type="Pfam" id="PF08242">
    <property type="entry name" value="Methyltransf_12"/>
    <property type="match status" value="1"/>
</dbReference>
<dbReference type="EMBL" id="KZ679126">
    <property type="protein sequence ID" value="PTB81949.1"/>
    <property type="molecule type" value="Genomic_DNA"/>
</dbReference>
<keyword evidence="3" id="KW-0489">Methyltransferase</keyword>
<organism evidence="3 4">
    <name type="scientific">Trichoderma longibrachiatum ATCC 18648</name>
    <dbReference type="NCBI Taxonomy" id="983965"/>
    <lineage>
        <taxon>Eukaryota</taxon>
        <taxon>Fungi</taxon>
        <taxon>Dikarya</taxon>
        <taxon>Ascomycota</taxon>
        <taxon>Pezizomycotina</taxon>
        <taxon>Sordariomycetes</taxon>
        <taxon>Hypocreomycetidae</taxon>
        <taxon>Hypocreales</taxon>
        <taxon>Hypocreaceae</taxon>
        <taxon>Trichoderma</taxon>
    </lineage>
</organism>
<sequence>MAKKVADALSENVEWMGVRSRAEGSPPVKLLDYACGFGMVSSTLLGHFDIVRGIDISDTSVAGYNEIARKSGIPAEQMLAVQGTIPSTEMDTVLAKEDFSDFDLIAISMALHHIDDRVGVLSGLCERLRSGGVLVVVDLTPEAHSHDHSHSNEQGHSHNHSHAQSHGHDHDHGHDHSAASHTISKHGGFGPEDMKALMVEAGFVAESFDYKPYLDITPVKANTPSHGSCESARLKPFFIAKGVKK</sequence>
<evidence type="ECO:0000313" key="4">
    <source>
        <dbReference type="Proteomes" id="UP000240760"/>
    </source>
</evidence>
<proteinExistence type="predicted"/>
<feature type="compositionally biased region" description="Basic and acidic residues" evidence="1">
    <location>
        <begin position="143"/>
        <end position="156"/>
    </location>
</feature>
<dbReference type="InterPro" id="IPR029063">
    <property type="entry name" value="SAM-dependent_MTases_sf"/>
</dbReference>